<keyword evidence="5" id="KW-1185">Reference proteome</keyword>
<organism evidence="4 5">
    <name type="scientific">Cynara cardunculus var. scolymus</name>
    <name type="common">Globe artichoke</name>
    <name type="synonym">Cynara scolymus</name>
    <dbReference type="NCBI Taxonomy" id="59895"/>
    <lineage>
        <taxon>Eukaryota</taxon>
        <taxon>Viridiplantae</taxon>
        <taxon>Streptophyta</taxon>
        <taxon>Embryophyta</taxon>
        <taxon>Tracheophyta</taxon>
        <taxon>Spermatophyta</taxon>
        <taxon>Magnoliopsida</taxon>
        <taxon>eudicotyledons</taxon>
        <taxon>Gunneridae</taxon>
        <taxon>Pentapetalae</taxon>
        <taxon>asterids</taxon>
        <taxon>campanulids</taxon>
        <taxon>Asterales</taxon>
        <taxon>Asteraceae</taxon>
        <taxon>Carduoideae</taxon>
        <taxon>Cardueae</taxon>
        <taxon>Carduinae</taxon>
        <taxon>Cynara</taxon>
    </lineage>
</organism>
<dbReference type="Pfam" id="PF25390">
    <property type="entry name" value="WD40_RLD"/>
    <property type="match status" value="1"/>
</dbReference>
<dbReference type="AlphaFoldDB" id="A0A118K195"/>
<feature type="repeat" description="RCC1" evidence="2">
    <location>
        <begin position="248"/>
        <end position="295"/>
    </location>
</feature>
<evidence type="ECO:0000313" key="4">
    <source>
        <dbReference type="EMBL" id="KVI02116.1"/>
    </source>
</evidence>
<feature type="repeat" description="RCC1" evidence="2">
    <location>
        <begin position="353"/>
        <end position="398"/>
    </location>
</feature>
<feature type="repeat" description="RCC1" evidence="2">
    <location>
        <begin position="303"/>
        <end position="352"/>
    </location>
</feature>
<dbReference type="InterPro" id="IPR009091">
    <property type="entry name" value="RCC1/BLIP-II"/>
</dbReference>
<dbReference type="PANTHER" id="PTHR22870:SF365">
    <property type="entry name" value="REGULATOR OF CHROMOSOME CONDENSATION (CELL CYCLE REGULATORY PROTEIN)-RELATED"/>
    <property type="match status" value="1"/>
</dbReference>
<dbReference type="EMBL" id="LEKV01002663">
    <property type="protein sequence ID" value="KVI02116.1"/>
    <property type="molecule type" value="Genomic_DNA"/>
</dbReference>
<dbReference type="Gene3D" id="2.130.10.30">
    <property type="entry name" value="Regulator of chromosome condensation 1/beta-lactamase-inhibitor protein II"/>
    <property type="match status" value="2"/>
</dbReference>
<reference evidence="4 5" key="1">
    <citation type="journal article" date="2016" name="Sci. Rep.">
        <title>The genome sequence of the outbreeding globe artichoke constructed de novo incorporating a phase-aware low-pass sequencing strategy of F1 progeny.</title>
        <authorList>
            <person name="Scaglione D."/>
            <person name="Reyes-Chin-Wo S."/>
            <person name="Acquadro A."/>
            <person name="Froenicke L."/>
            <person name="Portis E."/>
            <person name="Beitel C."/>
            <person name="Tirone M."/>
            <person name="Mauro R."/>
            <person name="Lo Monaco A."/>
            <person name="Mauromicale G."/>
            <person name="Faccioli P."/>
            <person name="Cattivelli L."/>
            <person name="Rieseberg L."/>
            <person name="Michelmore R."/>
            <person name="Lanteri S."/>
        </authorList>
    </citation>
    <scope>NUCLEOTIDE SEQUENCE [LARGE SCALE GENOMIC DNA]</scope>
    <source>
        <strain evidence="4">2C</strain>
    </source>
</reference>
<dbReference type="InterPro" id="IPR058923">
    <property type="entry name" value="RCC1-like_dom"/>
</dbReference>
<dbReference type="PRINTS" id="PR00633">
    <property type="entry name" value="RCCNDNSATION"/>
</dbReference>
<protein>
    <submittedName>
        <fullName evidence="4">Regulator of chromosome condensation 1/beta-lactamase-inhibitor protein II</fullName>
    </submittedName>
</protein>
<evidence type="ECO:0000256" key="1">
    <source>
        <dbReference type="ARBA" id="ARBA00022737"/>
    </source>
</evidence>
<evidence type="ECO:0000259" key="3">
    <source>
        <dbReference type="Pfam" id="PF25390"/>
    </source>
</evidence>
<dbReference type="Gramene" id="KVI02116">
    <property type="protein sequence ID" value="KVI02116"/>
    <property type="gene ID" value="Ccrd_019604"/>
</dbReference>
<dbReference type="PANTHER" id="PTHR22870">
    <property type="entry name" value="REGULATOR OF CHROMOSOME CONDENSATION"/>
    <property type="match status" value="1"/>
</dbReference>
<dbReference type="Proteomes" id="UP000243975">
    <property type="component" value="Unassembled WGS sequence"/>
</dbReference>
<feature type="repeat" description="RCC1" evidence="2">
    <location>
        <begin position="132"/>
        <end position="169"/>
    </location>
</feature>
<gene>
    <name evidence="4" type="ORF">Ccrd_019604</name>
</gene>
<comment type="caution">
    <text evidence="4">The sequence shown here is derived from an EMBL/GenBank/DDBJ whole genome shotgun (WGS) entry which is preliminary data.</text>
</comment>
<evidence type="ECO:0000313" key="5">
    <source>
        <dbReference type="Proteomes" id="UP000243975"/>
    </source>
</evidence>
<dbReference type="InterPro" id="IPR000408">
    <property type="entry name" value="Reg_chr_condens"/>
</dbReference>
<accession>A0A118K195</accession>
<dbReference type="OMA" id="MGIDAYE"/>
<feature type="repeat" description="RCC1" evidence="2">
    <location>
        <begin position="23"/>
        <end position="78"/>
    </location>
</feature>
<dbReference type="PROSITE" id="PS50012">
    <property type="entry name" value="RCC1_3"/>
    <property type="match status" value="6"/>
</dbReference>
<evidence type="ECO:0000256" key="2">
    <source>
        <dbReference type="PROSITE-ProRule" id="PRU00235"/>
    </source>
</evidence>
<sequence length="398" mass="41866">MFRLLKKLPSNGVIRRRWMSNTTTVMSFGDGTHGALGLPASITGIGSDAYEPTAISSLPPDVCSIAAGHYHSLAVTSQGHLWSWGRNVEGQLGRGVGSPRETWSRPQRVEGLSSVRSAFASGVVSAAIGLDGSLWVWGKSKRGQLGLGNGITEAVFPSRIEALAKEEIIKDGKLFGWGYSADGRLGTRGGTTRASSLDSNGNMSTIADQTSSSKVEAAAKVVLEAMDKENDMPIVWEPCLIEELEGDGILLSGGSNTYGQLGRSKQDLGLLPVDTKERAVCVASGLGHSLAICKIPKAGGMTEGILSWGWNQNSQLGRVGPENLPNLVVGLLGEKLLSVSGGRVHSLALTSAREVFVWGCGRNGRLGLGSSIDEPEPMLVELPEGVEVLQAVSGSYDT</sequence>
<name>A0A118K195_CYNCS</name>
<dbReference type="PROSITE" id="PS00626">
    <property type="entry name" value="RCC1_2"/>
    <property type="match status" value="1"/>
</dbReference>
<dbReference type="SUPFAM" id="SSF50985">
    <property type="entry name" value="RCC1/BLIP-II"/>
    <property type="match status" value="1"/>
</dbReference>
<proteinExistence type="predicted"/>
<keyword evidence="1" id="KW-0677">Repeat</keyword>
<dbReference type="InterPro" id="IPR051210">
    <property type="entry name" value="Ub_ligase/GEF_domain"/>
</dbReference>
<dbReference type="STRING" id="59895.A0A118K195"/>
<feature type="repeat" description="RCC1" evidence="2">
    <location>
        <begin position="79"/>
        <end position="139"/>
    </location>
</feature>
<feature type="domain" description="RCC1-like" evidence="3">
    <location>
        <begin position="25"/>
        <end position="395"/>
    </location>
</feature>